<dbReference type="Gene3D" id="3.40.50.150">
    <property type="entry name" value="Vaccinia Virus protein VP39"/>
    <property type="match status" value="1"/>
</dbReference>
<dbReference type="KEGG" id="acaf:CA12_13050"/>
<dbReference type="GO" id="GO:0008757">
    <property type="term" value="F:S-adenosylmethionine-dependent methyltransferase activity"/>
    <property type="evidence" value="ECO:0007669"/>
    <property type="project" value="InterPro"/>
</dbReference>
<evidence type="ECO:0000259" key="1">
    <source>
        <dbReference type="Pfam" id="PF08241"/>
    </source>
</evidence>
<dbReference type="EC" id="2.1.1.164" evidence="2"/>
<organism evidence="2 3">
    <name type="scientific">Alienimonas californiensis</name>
    <dbReference type="NCBI Taxonomy" id="2527989"/>
    <lineage>
        <taxon>Bacteria</taxon>
        <taxon>Pseudomonadati</taxon>
        <taxon>Planctomycetota</taxon>
        <taxon>Planctomycetia</taxon>
        <taxon>Planctomycetales</taxon>
        <taxon>Planctomycetaceae</taxon>
        <taxon>Alienimonas</taxon>
    </lineage>
</organism>
<dbReference type="InterPro" id="IPR013216">
    <property type="entry name" value="Methyltransf_11"/>
</dbReference>
<dbReference type="Pfam" id="PF08241">
    <property type="entry name" value="Methyltransf_11"/>
    <property type="match status" value="1"/>
</dbReference>
<dbReference type="PANTHER" id="PTHR43591">
    <property type="entry name" value="METHYLTRANSFERASE"/>
    <property type="match status" value="1"/>
</dbReference>
<gene>
    <name evidence="2" type="primary">rebM_2</name>
    <name evidence="2" type="ORF">CA12_13050</name>
</gene>
<feature type="domain" description="Methyltransferase type 11" evidence="1">
    <location>
        <begin position="63"/>
        <end position="162"/>
    </location>
</feature>
<dbReference type="EMBL" id="CP036265">
    <property type="protein sequence ID" value="QDT15223.1"/>
    <property type="molecule type" value="Genomic_DNA"/>
</dbReference>
<proteinExistence type="predicted"/>
<dbReference type="GO" id="GO:0102082">
    <property type="term" value="F:demethylrebeccamycin--D-glucose O-methyltransferase activity"/>
    <property type="evidence" value="ECO:0007669"/>
    <property type="project" value="UniProtKB-EC"/>
</dbReference>
<keyword evidence="2" id="KW-0808">Transferase</keyword>
<dbReference type="RefSeq" id="WP_145358041.1">
    <property type="nucleotide sequence ID" value="NZ_CP036265.1"/>
</dbReference>
<keyword evidence="2" id="KW-0489">Methyltransferase</keyword>
<dbReference type="SUPFAM" id="SSF53335">
    <property type="entry name" value="S-adenosyl-L-methionine-dependent methyltransferases"/>
    <property type="match status" value="1"/>
</dbReference>
<dbReference type="GO" id="GO:0032259">
    <property type="term" value="P:methylation"/>
    <property type="evidence" value="ECO:0007669"/>
    <property type="project" value="UniProtKB-KW"/>
</dbReference>
<keyword evidence="3" id="KW-1185">Reference proteome</keyword>
<evidence type="ECO:0000313" key="2">
    <source>
        <dbReference type="EMBL" id="QDT15223.1"/>
    </source>
</evidence>
<dbReference type="AlphaFoldDB" id="A0A517P785"/>
<dbReference type="OrthoDB" id="9778766at2"/>
<sequence>MPQSVLSRTPEAEVTASADDAAAYDRMDHAAVNRAFVDDLLTELAAADLAERLRDGLNPLRLLDLGTGTGRIPIELGRRPIFARMTLLDASEAMLARAKKNVFASGLQGGVRLRQARADELPFEDGQFHTVVSNSLLHHLTRPAAVLREAARVLAPGGLLFFRDLVRPADAAAVDALVAEHAAKEEPAARELLRASLHAAYTVQEMEALLAEAGVAHVRVERTGDRHLTLCGRPNPAEPVHAETTSAA</sequence>
<dbReference type="CDD" id="cd02440">
    <property type="entry name" value="AdoMet_MTases"/>
    <property type="match status" value="1"/>
</dbReference>
<accession>A0A517P785</accession>
<evidence type="ECO:0000313" key="3">
    <source>
        <dbReference type="Proteomes" id="UP000318741"/>
    </source>
</evidence>
<dbReference type="InterPro" id="IPR029063">
    <property type="entry name" value="SAM-dependent_MTases_sf"/>
</dbReference>
<name>A0A517P785_9PLAN</name>
<reference evidence="2 3" key="1">
    <citation type="submission" date="2019-02" db="EMBL/GenBank/DDBJ databases">
        <title>Deep-cultivation of Planctomycetes and their phenomic and genomic characterization uncovers novel biology.</title>
        <authorList>
            <person name="Wiegand S."/>
            <person name="Jogler M."/>
            <person name="Boedeker C."/>
            <person name="Pinto D."/>
            <person name="Vollmers J."/>
            <person name="Rivas-Marin E."/>
            <person name="Kohn T."/>
            <person name="Peeters S.H."/>
            <person name="Heuer A."/>
            <person name="Rast P."/>
            <person name="Oberbeckmann S."/>
            <person name="Bunk B."/>
            <person name="Jeske O."/>
            <person name="Meyerdierks A."/>
            <person name="Storesund J.E."/>
            <person name="Kallscheuer N."/>
            <person name="Luecker S."/>
            <person name="Lage O.M."/>
            <person name="Pohl T."/>
            <person name="Merkel B.J."/>
            <person name="Hornburger P."/>
            <person name="Mueller R.-W."/>
            <person name="Bruemmer F."/>
            <person name="Labrenz M."/>
            <person name="Spormann A.M."/>
            <person name="Op den Camp H."/>
            <person name="Overmann J."/>
            <person name="Amann R."/>
            <person name="Jetten M.S.M."/>
            <person name="Mascher T."/>
            <person name="Medema M.H."/>
            <person name="Devos D.P."/>
            <person name="Kaster A.-K."/>
            <person name="Ovreas L."/>
            <person name="Rohde M."/>
            <person name="Galperin M.Y."/>
            <person name="Jogler C."/>
        </authorList>
    </citation>
    <scope>NUCLEOTIDE SEQUENCE [LARGE SCALE GENOMIC DNA]</scope>
    <source>
        <strain evidence="2 3">CA12</strain>
    </source>
</reference>
<protein>
    <submittedName>
        <fullName evidence="2">Demethylrebeccamycin-D-glucose O-methyltransferase</fullName>
        <ecNumber evidence="2">2.1.1.164</ecNumber>
    </submittedName>
</protein>
<dbReference type="Proteomes" id="UP000318741">
    <property type="component" value="Chromosome"/>
</dbReference>